<evidence type="ECO:0000313" key="3">
    <source>
        <dbReference type="Proteomes" id="UP000472272"/>
    </source>
</evidence>
<evidence type="ECO:0000313" key="2">
    <source>
        <dbReference type="Ensembl" id="ENSPMRP00000016600.1"/>
    </source>
</evidence>
<sequence length="100" mass="10945">MGKGRSSVEGFNGASSPSGARGFFYLSPFLSLFSHSFVMVKGAALLLQEEEKLESVQEGPATPLDHKPKSENAAAEQQEQHLQQMVGLMRPEDSIRLVRL</sequence>
<dbReference type="GO" id="GO:0016791">
    <property type="term" value="F:phosphatase activity"/>
    <property type="evidence" value="ECO:0007669"/>
    <property type="project" value="InterPro"/>
</dbReference>
<protein>
    <submittedName>
        <fullName evidence="2">Uncharacterized protein</fullName>
    </submittedName>
</protein>
<keyword evidence="3" id="KW-1185">Reference proteome</keyword>
<dbReference type="AlphaFoldDB" id="A0A670IXA4"/>
<dbReference type="GO" id="GO:0003779">
    <property type="term" value="F:actin binding"/>
    <property type="evidence" value="ECO:0007669"/>
    <property type="project" value="InterPro"/>
</dbReference>
<dbReference type="PANTHER" id="PTHR45864">
    <property type="entry name" value="SLINGSHOT PROTEIN PHOSPHATASE HOMOLOG"/>
    <property type="match status" value="1"/>
</dbReference>
<dbReference type="PANTHER" id="PTHR45864:SF4">
    <property type="entry name" value="PROTEIN PHOSPHATASE SLINGSHOT HOMOLOG 3"/>
    <property type="match status" value="1"/>
</dbReference>
<reference evidence="2 3" key="1">
    <citation type="journal article" date="2019" name="Proc. Natl. Acad. Sci. U.S.A.">
        <title>Regulatory changes in pterin and carotenoid genes underlie balanced color polymorphisms in the wall lizard.</title>
        <authorList>
            <person name="Andrade P."/>
            <person name="Pinho C."/>
            <person name="Perez I de Lanuza G."/>
            <person name="Afonso S."/>
            <person name="Brejcha J."/>
            <person name="Rubin C.J."/>
            <person name="Wallerman O."/>
            <person name="Pereira P."/>
            <person name="Sabatino S.J."/>
            <person name="Bellati A."/>
            <person name="Pellitteri-Rosa D."/>
            <person name="Bosakova Z."/>
            <person name="Bunikis I."/>
            <person name="Carretero M.A."/>
            <person name="Feiner N."/>
            <person name="Marsik P."/>
            <person name="Pauperio F."/>
            <person name="Salvi D."/>
            <person name="Soler L."/>
            <person name="While G.M."/>
            <person name="Uller T."/>
            <person name="Font E."/>
            <person name="Andersson L."/>
            <person name="Carneiro M."/>
        </authorList>
    </citation>
    <scope>NUCLEOTIDE SEQUENCE</scope>
</reference>
<proteinExistence type="predicted"/>
<reference evidence="2" key="2">
    <citation type="submission" date="2025-08" db="UniProtKB">
        <authorList>
            <consortium name="Ensembl"/>
        </authorList>
    </citation>
    <scope>IDENTIFICATION</scope>
</reference>
<feature type="compositionally biased region" description="Low complexity" evidence="1">
    <location>
        <begin position="71"/>
        <end position="81"/>
    </location>
</feature>
<dbReference type="Proteomes" id="UP000472272">
    <property type="component" value="Chromosome 1"/>
</dbReference>
<dbReference type="Ensembl" id="ENSPMRT00000017700.1">
    <property type="protein sequence ID" value="ENSPMRP00000016600.1"/>
    <property type="gene ID" value="ENSPMRG00000011050.1"/>
</dbReference>
<feature type="region of interest" description="Disordered" evidence="1">
    <location>
        <begin position="51"/>
        <end position="81"/>
    </location>
</feature>
<dbReference type="GO" id="GO:0030837">
    <property type="term" value="P:negative regulation of actin filament polymerization"/>
    <property type="evidence" value="ECO:0007669"/>
    <property type="project" value="InterPro"/>
</dbReference>
<organism evidence="2 3">
    <name type="scientific">Podarcis muralis</name>
    <name type="common">Wall lizard</name>
    <name type="synonym">Lacerta muralis</name>
    <dbReference type="NCBI Taxonomy" id="64176"/>
    <lineage>
        <taxon>Eukaryota</taxon>
        <taxon>Metazoa</taxon>
        <taxon>Chordata</taxon>
        <taxon>Craniata</taxon>
        <taxon>Vertebrata</taxon>
        <taxon>Euteleostomi</taxon>
        <taxon>Lepidosauria</taxon>
        <taxon>Squamata</taxon>
        <taxon>Bifurcata</taxon>
        <taxon>Unidentata</taxon>
        <taxon>Episquamata</taxon>
        <taxon>Laterata</taxon>
        <taxon>Lacertibaenia</taxon>
        <taxon>Lacertidae</taxon>
        <taxon>Podarcis</taxon>
    </lineage>
</organism>
<name>A0A670IXA4_PODMU</name>
<reference evidence="2" key="3">
    <citation type="submission" date="2025-09" db="UniProtKB">
        <authorList>
            <consortium name="Ensembl"/>
        </authorList>
    </citation>
    <scope>IDENTIFICATION</scope>
</reference>
<accession>A0A670IXA4</accession>
<evidence type="ECO:0000256" key="1">
    <source>
        <dbReference type="SAM" id="MobiDB-lite"/>
    </source>
</evidence>
<dbReference type="InterPro" id="IPR043587">
    <property type="entry name" value="Phosphatase_SSH-like"/>
</dbReference>